<comment type="caution">
    <text evidence="1">The sequence shown here is derived from an EMBL/GenBank/DDBJ whole genome shotgun (WGS) entry which is preliminary data.</text>
</comment>
<evidence type="ECO:0000313" key="2">
    <source>
        <dbReference type="Proteomes" id="UP000094329"/>
    </source>
</evidence>
<sequence>MSNTLNLAQVPAPDFGVIKTYDEIYQECLDTFYEKLKEQGVTVTLTNSDPAIISIQNASYREYIRRQDIQRAGEQNLIAYANQTNLYNLGAFYGLTPEAGEDDETFRQRVLAAPALLSVAGPIDAYEALTIQAAPLDVQSAYVPTMPPEGQEGTVTVTALKKLTSTVSDADLKNTILTALSKEKVRPNNDQVVVNVVSKETALNYSIKGTIFIPSGPSASTILEPAYAASKLFARNNYRLGGEVTPSAVSGAIYAYIAKQSDSEQSPIIDIELEEPANKIIPTATQAAYCADDQINLTVKNV</sequence>
<dbReference type="EMBL" id="MDTU01000006">
    <property type="protein sequence ID" value="ODN41164.1"/>
    <property type="molecule type" value="Genomic_DNA"/>
</dbReference>
<gene>
    <name evidence="1" type="ORF">BGC07_17985</name>
</gene>
<name>A0ABX2ZX31_9GAMM</name>
<evidence type="ECO:0000313" key="1">
    <source>
        <dbReference type="EMBL" id="ODN41164.1"/>
    </source>
</evidence>
<reference evidence="1 2" key="1">
    <citation type="submission" date="2016-08" db="EMBL/GenBank/DDBJ databases">
        <title>Draft genome sequence of Candidatus Piscirickettsia litoralis, from seawater.</title>
        <authorList>
            <person name="Wan X."/>
            <person name="Lee A.J."/>
            <person name="Hou S."/>
            <person name="Donachie S.P."/>
        </authorList>
    </citation>
    <scope>NUCLEOTIDE SEQUENCE [LARGE SCALE GENOMIC DNA]</scope>
    <source>
        <strain evidence="1 2">Y2</strain>
    </source>
</reference>
<proteinExistence type="predicted"/>
<keyword evidence="2" id="KW-1185">Reference proteome</keyword>
<dbReference type="InterPro" id="IPR014507">
    <property type="entry name" value="Baseplate_assembly_J_pred"/>
</dbReference>
<organism evidence="1 2">
    <name type="scientific">Piscirickettsia litoralis</name>
    <dbReference type="NCBI Taxonomy" id="1891921"/>
    <lineage>
        <taxon>Bacteria</taxon>
        <taxon>Pseudomonadati</taxon>
        <taxon>Pseudomonadota</taxon>
        <taxon>Gammaproteobacteria</taxon>
        <taxon>Thiotrichales</taxon>
        <taxon>Piscirickettsiaceae</taxon>
        <taxon>Piscirickettsia</taxon>
    </lineage>
</organism>
<evidence type="ECO:0008006" key="3">
    <source>
        <dbReference type="Google" id="ProtNLM"/>
    </source>
</evidence>
<dbReference type="PIRSF" id="PIRSF020481">
    <property type="entry name" value="BAP"/>
    <property type="match status" value="1"/>
</dbReference>
<accession>A0ABX2ZX31</accession>
<dbReference type="Proteomes" id="UP000094329">
    <property type="component" value="Unassembled WGS sequence"/>
</dbReference>
<dbReference type="RefSeq" id="WP_069314437.1">
    <property type="nucleotide sequence ID" value="NZ_MDTU01000006.1"/>
</dbReference>
<protein>
    <recommendedName>
        <fullName evidence="3">Baseplate protein J-like domain-containing protein</fullName>
    </recommendedName>
</protein>